<protein>
    <recommendedName>
        <fullName evidence="2">site-specific DNA-methyltransferase (adenine-specific)</fullName>
        <ecNumber evidence="2">2.1.1.72</ecNumber>
    </recommendedName>
</protein>
<evidence type="ECO:0000259" key="7">
    <source>
        <dbReference type="Pfam" id="PF01555"/>
    </source>
</evidence>
<gene>
    <name evidence="8" type="ORF">SAMN05428957_103445</name>
</gene>
<keyword evidence="9" id="KW-1185">Reference proteome</keyword>
<dbReference type="STRING" id="1527607.SAMN05428957_103445"/>
<dbReference type="EC" id="2.1.1.72" evidence="2"/>
<dbReference type="EMBL" id="FNHP01000003">
    <property type="protein sequence ID" value="SDM25860.1"/>
    <property type="molecule type" value="Genomic_DNA"/>
</dbReference>
<dbReference type="GO" id="GO:0009007">
    <property type="term" value="F:site-specific DNA-methyltransferase (adenine-specific) activity"/>
    <property type="evidence" value="ECO:0007669"/>
    <property type="project" value="UniProtKB-EC"/>
</dbReference>
<dbReference type="InterPro" id="IPR002295">
    <property type="entry name" value="N4/N6-MTase_EcoPI_Mod-like"/>
</dbReference>
<keyword evidence="4 8" id="KW-0808">Transferase</keyword>
<dbReference type="PRINTS" id="PR00506">
    <property type="entry name" value="D21N6MTFRASE"/>
</dbReference>
<accession>A0A1G9RS06</accession>
<evidence type="ECO:0000256" key="1">
    <source>
        <dbReference type="ARBA" id="ARBA00006594"/>
    </source>
</evidence>
<dbReference type="GO" id="GO:0008170">
    <property type="term" value="F:N-methyltransferase activity"/>
    <property type="evidence" value="ECO:0007669"/>
    <property type="project" value="InterPro"/>
</dbReference>
<keyword evidence="3 8" id="KW-0489">Methyltransferase</keyword>
<dbReference type="Proteomes" id="UP000198552">
    <property type="component" value="Unassembled WGS sequence"/>
</dbReference>
<dbReference type="Pfam" id="PF01555">
    <property type="entry name" value="N6_N4_Mtase"/>
    <property type="match status" value="1"/>
</dbReference>
<evidence type="ECO:0000256" key="2">
    <source>
        <dbReference type="ARBA" id="ARBA00011900"/>
    </source>
</evidence>
<comment type="catalytic activity">
    <reaction evidence="6">
        <text>a 2'-deoxyadenosine in DNA + S-adenosyl-L-methionine = an N(6)-methyl-2'-deoxyadenosine in DNA + S-adenosyl-L-homocysteine + H(+)</text>
        <dbReference type="Rhea" id="RHEA:15197"/>
        <dbReference type="Rhea" id="RHEA-COMP:12418"/>
        <dbReference type="Rhea" id="RHEA-COMP:12419"/>
        <dbReference type="ChEBI" id="CHEBI:15378"/>
        <dbReference type="ChEBI" id="CHEBI:57856"/>
        <dbReference type="ChEBI" id="CHEBI:59789"/>
        <dbReference type="ChEBI" id="CHEBI:90615"/>
        <dbReference type="ChEBI" id="CHEBI:90616"/>
        <dbReference type="EC" id="2.1.1.72"/>
    </reaction>
</comment>
<reference evidence="9" key="1">
    <citation type="submission" date="2016-10" db="EMBL/GenBank/DDBJ databases">
        <authorList>
            <person name="Varghese N."/>
            <person name="Submissions S."/>
        </authorList>
    </citation>
    <scope>NUCLEOTIDE SEQUENCE [LARGE SCALE GENOMIC DNA]</scope>
    <source>
        <strain evidence="9">EPL6</strain>
    </source>
</reference>
<dbReference type="SUPFAM" id="SSF53335">
    <property type="entry name" value="S-adenosyl-L-methionine-dependent methyltransferases"/>
    <property type="match status" value="1"/>
</dbReference>
<comment type="similarity">
    <text evidence="1">Belongs to the N(4)/N(6)-methyltransferase family.</text>
</comment>
<organism evidence="8 9">
    <name type="scientific">Oryzisolibacter propanilivorax</name>
    <dbReference type="NCBI Taxonomy" id="1527607"/>
    <lineage>
        <taxon>Bacteria</taxon>
        <taxon>Pseudomonadati</taxon>
        <taxon>Pseudomonadota</taxon>
        <taxon>Betaproteobacteria</taxon>
        <taxon>Burkholderiales</taxon>
        <taxon>Comamonadaceae</taxon>
        <taxon>Oryzisolibacter</taxon>
    </lineage>
</organism>
<evidence type="ECO:0000256" key="3">
    <source>
        <dbReference type="ARBA" id="ARBA00022603"/>
    </source>
</evidence>
<dbReference type="RefSeq" id="WP_217629384.1">
    <property type="nucleotide sequence ID" value="NZ_FNHP01000003.1"/>
</dbReference>
<evidence type="ECO:0000313" key="8">
    <source>
        <dbReference type="EMBL" id="SDM25860.1"/>
    </source>
</evidence>
<dbReference type="Gene3D" id="3.40.50.150">
    <property type="entry name" value="Vaccinia Virus protein VP39"/>
    <property type="match status" value="1"/>
</dbReference>
<evidence type="ECO:0000256" key="6">
    <source>
        <dbReference type="ARBA" id="ARBA00047942"/>
    </source>
</evidence>
<evidence type="ECO:0000256" key="4">
    <source>
        <dbReference type="ARBA" id="ARBA00022679"/>
    </source>
</evidence>
<dbReference type="AlphaFoldDB" id="A0A1G9RS06"/>
<evidence type="ECO:0000313" key="9">
    <source>
        <dbReference type="Proteomes" id="UP000198552"/>
    </source>
</evidence>
<dbReference type="InterPro" id="IPR002941">
    <property type="entry name" value="DNA_methylase_N4/N6"/>
</dbReference>
<name>A0A1G9RS06_9BURK</name>
<feature type="domain" description="DNA methylase N-4/N-6" evidence="7">
    <location>
        <begin position="114"/>
        <end position="165"/>
    </location>
</feature>
<dbReference type="InterPro" id="IPR029063">
    <property type="entry name" value="SAM-dependent_MTases_sf"/>
</dbReference>
<dbReference type="GO" id="GO:0032259">
    <property type="term" value="P:methylation"/>
    <property type="evidence" value="ECO:0007669"/>
    <property type="project" value="UniProtKB-KW"/>
</dbReference>
<sequence>MEALIEQGQVWFPPDQRVERFDTLQDLHAAIDARDIPFSGSTPLLTRDTPDLAQWVGRRIGYGRPRLKKFKDGLKNENAPISSWLTPRAEADTVGDALNLPIVGATDEGSRVLKEVMGDKAFPYPKPLSLIKNLLAQATRPGDTVLDFFAGSGTTGQAVLELNAEDGGSPLNPRRFILCSSTEATAREPDKNLCRDVCAERLRRVIAGYGDRPGHALAQGGEFAYLQLDKVDGADLLLDAQPQHAATLLCLRNTGLAPVDTAQSAIQLVAKDADWLLVLCQDSAPATLEALRALHQQHDAARLLVVTPRPEALALWLQEQGIAGQTQSLRAALAQGQEQGYRSRVTIAP</sequence>
<proteinExistence type="inferred from homology"/>
<dbReference type="GO" id="GO:0003677">
    <property type="term" value="F:DNA binding"/>
    <property type="evidence" value="ECO:0007669"/>
    <property type="project" value="InterPro"/>
</dbReference>
<keyword evidence="5" id="KW-0949">S-adenosyl-L-methionine</keyword>
<evidence type="ECO:0000256" key="5">
    <source>
        <dbReference type="ARBA" id="ARBA00022691"/>
    </source>
</evidence>